<keyword evidence="1" id="KW-0805">Transcription regulation</keyword>
<evidence type="ECO:0000313" key="5">
    <source>
        <dbReference type="EMBL" id="QDT20238.1"/>
    </source>
</evidence>
<dbReference type="InterPro" id="IPR014284">
    <property type="entry name" value="RNA_pol_sigma-70_dom"/>
</dbReference>
<dbReference type="RefSeq" id="WP_145182807.1">
    <property type="nucleotide sequence ID" value="NZ_CP036266.1"/>
</dbReference>
<evidence type="ECO:0000259" key="4">
    <source>
        <dbReference type="Pfam" id="PF04542"/>
    </source>
</evidence>
<name>A0A517PLI8_9PLAN</name>
<reference evidence="5 6" key="1">
    <citation type="submission" date="2019-02" db="EMBL/GenBank/DDBJ databases">
        <title>Deep-cultivation of Planctomycetes and their phenomic and genomic characterization uncovers novel biology.</title>
        <authorList>
            <person name="Wiegand S."/>
            <person name="Jogler M."/>
            <person name="Boedeker C."/>
            <person name="Pinto D."/>
            <person name="Vollmers J."/>
            <person name="Rivas-Marin E."/>
            <person name="Kohn T."/>
            <person name="Peeters S.H."/>
            <person name="Heuer A."/>
            <person name="Rast P."/>
            <person name="Oberbeckmann S."/>
            <person name="Bunk B."/>
            <person name="Jeske O."/>
            <person name="Meyerdierks A."/>
            <person name="Storesund J.E."/>
            <person name="Kallscheuer N."/>
            <person name="Luecker S."/>
            <person name="Lage O.M."/>
            <person name="Pohl T."/>
            <person name="Merkel B.J."/>
            <person name="Hornburger P."/>
            <person name="Mueller R.-W."/>
            <person name="Bruemmer F."/>
            <person name="Labrenz M."/>
            <person name="Spormann A.M."/>
            <person name="Op den Camp H."/>
            <person name="Overmann J."/>
            <person name="Amann R."/>
            <person name="Jetten M.S.M."/>
            <person name="Mascher T."/>
            <person name="Medema M.H."/>
            <person name="Devos D.P."/>
            <person name="Kaster A.-K."/>
            <person name="Ovreas L."/>
            <person name="Rohde M."/>
            <person name="Galperin M.Y."/>
            <person name="Jogler C."/>
        </authorList>
    </citation>
    <scope>NUCLEOTIDE SEQUENCE [LARGE SCALE GENOMIC DNA]</scope>
    <source>
        <strain evidence="5 6">HG66A1</strain>
    </source>
</reference>
<dbReference type="PANTHER" id="PTHR43133">
    <property type="entry name" value="RNA POLYMERASE ECF-TYPE SIGMA FACTO"/>
    <property type="match status" value="1"/>
</dbReference>
<proteinExistence type="predicted"/>
<evidence type="ECO:0000313" key="6">
    <source>
        <dbReference type="Proteomes" id="UP000320421"/>
    </source>
</evidence>
<dbReference type="OrthoDB" id="254728at2"/>
<dbReference type="GO" id="GO:0006352">
    <property type="term" value="P:DNA-templated transcription initiation"/>
    <property type="evidence" value="ECO:0007669"/>
    <property type="project" value="InterPro"/>
</dbReference>
<evidence type="ECO:0000256" key="2">
    <source>
        <dbReference type="ARBA" id="ARBA00023082"/>
    </source>
</evidence>
<dbReference type="Gene3D" id="1.10.1740.10">
    <property type="match status" value="1"/>
</dbReference>
<gene>
    <name evidence="5" type="ORF">HG66A1_20230</name>
</gene>
<feature type="domain" description="RNA polymerase sigma-70 region 2" evidence="4">
    <location>
        <begin position="41"/>
        <end position="109"/>
    </location>
</feature>
<protein>
    <submittedName>
        <fullName evidence="5">RNA polymerase sigma factor</fullName>
    </submittedName>
</protein>
<dbReference type="SUPFAM" id="SSF88946">
    <property type="entry name" value="Sigma2 domain of RNA polymerase sigma factors"/>
    <property type="match status" value="1"/>
</dbReference>
<organism evidence="5 6">
    <name type="scientific">Gimesia chilikensis</name>
    <dbReference type="NCBI Taxonomy" id="2605989"/>
    <lineage>
        <taxon>Bacteria</taxon>
        <taxon>Pseudomonadati</taxon>
        <taxon>Planctomycetota</taxon>
        <taxon>Planctomycetia</taxon>
        <taxon>Planctomycetales</taxon>
        <taxon>Planctomycetaceae</taxon>
        <taxon>Gimesia</taxon>
    </lineage>
</organism>
<dbReference type="InterPro" id="IPR007627">
    <property type="entry name" value="RNA_pol_sigma70_r2"/>
</dbReference>
<dbReference type="Proteomes" id="UP000320421">
    <property type="component" value="Chromosome"/>
</dbReference>
<accession>A0A517PLI8</accession>
<keyword evidence="6" id="KW-1185">Reference proteome</keyword>
<dbReference type="GO" id="GO:0016987">
    <property type="term" value="F:sigma factor activity"/>
    <property type="evidence" value="ECO:0007669"/>
    <property type="project" value="UniProtKB-KW"/>
</dbReference>
<dbReference type="EMBL" id="CP036266">
    <property type="protein sequence ID" value="QDT20238.1"/>
    <property type="molecule type" value="Genomic_DNA"/>
</dbReference>
<dbReference type="InterPro" id="IPR013325">
    <property type="entry name" value="RNA_pol_sigma_r2"/>
</dbReference>
<dbReference type="AlphaFoldDB" id="A0A517PLI8"/>
<keyword evidence="2" id="KW-0731">Sigma factor</keyword>
<keyword evidence="3" id="KW-0804">Transcription</keyword>
<evidence type="ECO:0000256" key="3">
    <source>
        <dbReference type="ARBA" id="ARBA00023163"/>
    </source>
</evidence>
<dbReference type="PANTHER" id="PTHR43133:SF51">
    <property type="entry name" value="RNA POLYMERASE SIGMA FACTOR"/>
    <property type="match status" value="1"/>
</dbReference>
<evidence type="ECO:0000256" key="1">
    <source>
        <dbReference type="ARBA" id="ARBA00023015"/>
    </source>
</evidence>
<dbReference type="Pfam" id="PF04542">
    <property type="entry name" value="Sigma70_r2"/>
    <property type="match status" value="1"/>
</dbReference>
<dbReference type="InterPro" id="IPR039425">
    <property type="entry name" value="RNA_pol_sigma-70-like"/>
</dbReference>
<dbReference type="NCBIfam" id="TIGR02937">
    <property type="entry name" value="sigma70-ECF"/>
    <property type="match status" value="1"/>
</dbReference>
<sequence length="253" mass="29069">MTDLEPEEFKSRFDAQPTRWSVIQRAHGESLAGGAEARQYLVMRYSPAIRRYVRAITRDEHLADEISQDVMVRLLQGDFAGADPQKGRFRDLLKVAVRNMVRNLWSKQKVRRTVDYDLDLNADDSNNETDAAWTESWRDQVLSLAWSQLENYQQNHAGSVAYSILKLRTDDPDCSSEELAERLSQEIGKPVRADQARQQLRRARVRFAELLVAEVADAINVTTPERLEDELAQLQLLDRIRDVLPADWSSNSN</sequence>